<gene>
    <name evidence="12" type="ORF">ONE63_008785</name>
</gene>
<dbReference type="InterPro" id="IPR039980">
    <property type="entry name" value="MADD"/>
</dbReference>
<feature type="compositionally biased region" description="Polar residues" evidence="10">
    <location>
        <begin position="413"/>
        <end position="427"/>
    </location>
</feature>
<dbReference type="InterPro" id="IPR037516">
    <property type="entry name" value="Tripartite_DENN"/>
</dbReference>
<dbReference type="PROSITE" id="PS50211">
    <property type="entry name" value="DENN"/>
    <property type="match status" value="1"/>
</dbReference>
<dbReference type="GO" id="GO:0042981">
    <property type="term" value="P:regulation of apoptotic process"/>
    <property type="evidence" value="ECO:0007669"/>
    <property type="project" value="TreeGrafter"/>
</dbReference>
<feature type="region of interest" description="Disordered" evidence="10">
    <location>
        <begin position="572"/>
        <end position="704"/>
    </location>
</feature>
<dbReference type="EMBL" id="JAPTSV010000006">
    <property type="protein sequence ID" value="KAJ1527261.1"/>
    <property type="molecule type" value="Genomic_DNA"/>
</dbReference>
<feature type="compositionally biased region" description="Low complexity" evidence="10">
    <location>
        <begin position="35"/>
        <end position="45"/>
    </location>
</feature>
<dbReference type="InterPro" id="IPR005112">
    <property type="entry name" value="dDENN_dom"/>
</dbReference>
<dbReference type="AlphaFoldDB" id="A0AAV7XMA1"/>
<evidence type="ECO:0000256" key="1">
    <source>
        <dbReference type="ARBA" id="ARBA00004236"/>
    </source>
</evidence>
<feature type="compositionally biased region" description="Basic and acidic residues" evidence="10">
    <location>
        <begin position="1"/>
        <end position="17"/>
    </location>
</feature>
<organism evidence="12 13">
    <name type="scientific">Megalurothrips usitatus</name>
    <name type="common">bean blossom thrips</name>
    <dbReference type="NCBI Taxonomy" id="439358"/>
    <lineage>
        <taxon>Eukaryota</taxon>
        <taxon>Metazoa</taxon>
        <taxon>Ecdysozoa</taxon>
        <taxon>Arthropoda</taxon>
        <taxon>Hexapoda</taxon>
        <taxon>Insecta</taxon>
        <taxon>Pterygota</taxon>
        <taxon>Neoptera</taxon>
        <taxon>Paraneoptera</taxon>
        <taxon>Thysanoptera</taxon>
        <taxon>Terebrantia</taxon>
        <taxon>Thripoidea</taxon>
        <taxon>Thripidae</taxon>
        <taxon>Megalurothrips</taxon>
    </lineage>
</organism>
<dbReference type="Pfam" id="PF02141">
    <property type="entry name" value="DENN"/>
    <property type="match status" value="1"/>
</dbReference>
<evidence type="ECO:0000313" key="13">
    <source>
        <dbReference type="Proteomes" id="UP001075354"/>
    </source>
</evidence>
<sequence length="704" mass="75586">MEKSSDSAFSRSHDCSDYRSSNVAPSDSEREADPGAALGAALGAAAHKKQTRLQPGAGPGGGPGAANDSESGGSHSPSPRASVRRHRVRNHSLTSLCLVSHHPFFQYFRECLLVLKKLIDACNDDTSPKRVGTSNRQHVRDTVWSVLAGCAYDGTPSIVLHDVRAIETWILRLLSAPVPVPGKTRLELEILSPSSSPCSVLALPDHTRFTLVDYPLHLPLELLGVDMCLRVLTLIVLEHKVLVQSKDYNALSMSVMAFVAMIYPLEYMFPVIPLLPTSLCGAEQLLLTPTPFVIGIPTSFLMLKKNFSLPDDIWLVDLDSNRLNFPSGSDEVPPLPEPEGTILKNHLKQAMQLMDQAQALNSLSLSGPPPQSMPSTVPSGSPAAASTPTLATPGPARGPPAGPGTPSRRPSMPGSQRGSVQLIQGSGQMQPAAATLANMNPFIFGNDVDSVDVATRVAFVRFFNSQNLLANFTEHTRTLRLYPRPVVAFQINSFLRSRPRNSVFLDRFARTQAVEFLAEWALTPSNVAFLRVHTGVVDPQQIGDKSKWFAHTLEPIHFTVWDEGSSLGGALKAMKRQEQPTDESGSDSEGAESTSSSYSSLSDLVSEMVSSDVSPGHLPQPMPLSMSSGLDPHTVYHPPDALQYPGAAEEQAAAEAGATAGGPDAEDSGGPDEDEDDEDSSDSDMSSPDRHRPPPSARRVSGGR</sequence>
<dbReference type="SMART" id="SM00801">
    <property type="entry name" value="dDENN"/>
    <property type="match status" value="1"/>
</dbReference>
<feature type="compositionally biased region" description="Low complexity" evidence="10">
    <location>
        <begin position="374"/>
        <end position="395"/>
    </location>
</feature>
<dbReference type="Gene3D" id="3.40.50.11500">
    <property type="match status" value="1"/>
</dbReference>
<feature type="domain" description="UDENN" evidence="11">
    <location>
        <begin position="1"/>
        <end position="528"/>
    </location>
</feature>
<evidence type="ECO:0000256" key="6">
    <source>
        <dbReference type="ARBA" id="ARBA00022490"/>
    </source>
</evidence>
<proteinExistence type="inferred from homology"/>
<dbReference type="GO" id="GO:0005085">
    <property type="term" value="F:guanyl-nucleotide exchange factor activity"/>
    <property type="evidence" value="ECO:0007669"/>
    <property type="project" value="UniProtKB-KW"/>
</dbReference>
<dbReference type="Proteomes" id="UP001075354">
    <property type="component" value="Chromosome 6"/>
</dbReference>
<keyword evidence="8" id="KW-0053">Apoptosis</keyword>
<evidence type="ECO:0000256" key="9">
    <source>
        <dbReference type="ARBA" id="ARBA00023136"/>
    </source>
</evidence>
<feature type="compositionally biased region" description="Low complexity" evidence="10">
    <location>
        <begin position="591"/>
        <end position="607"/>
    </location>
</feature>
<feature type="compositionally biased region" description="Low complexity" evidence="10">
    <location>
        <begin position="646"/>
        <end position="663"/>
    </location>
</feature>
<evidence type="ECO:0000256" key="8">
    <source>
        <dbReference type="ARBA" id="ARBA00022703"/>
    </source>
</evidence>
<feature type="compositionally biased region" description="Acidic residues" evidence="10">
    <location>
        <begin position="580"/>
        <end position="590"/>
    </location>
</feature>
<evidence type="ECO:0000313" key="12">
    <source>
        <dbReference type="EMBL" id="KAJ1527261.1"/>
    </source>
</evidence>
<dbReference type="SMART" id="SM00799">
    <property type="entry name" value="DENN"/>
    <property type="match status" value="1"/>
</dbReference>
<keyword evidence="6" id="KW-0963">Cytoplasm</keyword>
<keyword evidence="5" id="KW-1003">Cell membrane</keyword>
<evidence type="ECO:0000256" key="2">
    <source>
        <dbReference type="ARBA" id="ARBA00004496"/>
    </source>
</evidence>
<dbReference type="PANTHER" id="PTHR13008">
    <property type="entry name" value="MAP-KINASE ACTIVATING DEATH DOMAIN PROTEIN MADD /DENN/AEX-3 C.ELEGANS"/>
    <property type="match status" value="1"/>
</dbReference>
<feature type="compositionally biased region" description="Polar residues" evidence="10">
    <location>
        <begin position="68"/>
        <end position="79"/>
    </location>
</feature>
<dbReference type="GO" id="GO:0032483">
    <property type="term" value="P:regulation of Rab protein signal transduction"/>
    <property type="evidence" value="ECO:0007669"/>
    <property type="project" value="TreeGrafter"/>
</dbReference>
<comment type="subcellular location">
    <subcellularLocation>
        <location evidence="1">Cell membrane</location>
    </subcellularLocation>
    <subcellularLocation>
        <location evidence="2">Cytoplasm</location>
    </subcellularLocation>
</comment>
<evidence type="ECO:0000256" key="4">
    <source>
        <dbReference type="ARBA" id="ARBA00017868"/>
    </source>
</evidence>
<dbReference type="GO" id="GO:0005829">
    <property type="term" value="C:cytosol"/>
    <property type="evidence" value="ECO:0007669"/>
    <property type="project" value="TreeGrafter"/>
</dbReference>
<feature type="region of interest" description="Disordered" evidence="10">
    <location>
        <begin position="362"/>
        <end position="427"/>
    </location>
</feature>
<comment type="similarity">
    <text evidence="3">Belongs to the MADD family.</text>
</comment>
<evidence type="ECO:0000256" key="3">
    <source>
        <dbReference type="ARBA" id="ARBA00005978"/>
    </source>
</evidence>
<comment type="caution">
    <text evidence="12">The sequence shown here is derived from an EMBL/GenBank/DDBJ whole genome shotgun (WGS) entry which is preliminary data.</text>
</comment>
<reference evidence="12" key="1">
    <citation type="submission" date="2022-12" db="EMBL/GenBank/DDBJ databases">
        <title>Chromosome-level genome assembly of the bean flower thrips Megalurothrips usitatus.</title>
        <authorList>
            <person name="Ma L."/>
            <person name="Liu Q."/>
            <person name="Li H."/>
            <person name="Cai W."/>
        </authorList>
    </citation>
    <scope>NUCLEOTIDE SEQUENCE</scope>
    <source>
        <strain evidence="12">Cailab_2022a</strain>
    </source>
</reference>
<protein>
    <recommendedName>
        <fullName evidence="4">MAP kinase-activating death domain protein</fullName>
    </recommendedName>
</protein>
<dbReference type="GO" id="GO:0005886">
    <property type="term" value="C:plasma membrane"/>
    <property type="evidence" value="ECO:0007669"/>
    <property type="project" value="UniProtKB-SubCell"/>
</dbReference>
<evidence type="ECO:0000256" key="7">
    <source>
        <dbReference type="ARBA" id="ARBA00022658"/>
    </source>
</evidence>
<dbReference type="PANTHER" id="PTHR13008:SF7">
    <property type="entry name" value="MAP KINASE-ACTIVATING DEATH DOMAIN PROTEIN"/>
    <property type="match status" value="1"/>
</dbReference>
<evidence type="ECO:0000259" key="11">
    <source>
        <dbReference type="PROSITE" id="PS50211"/>
    </source>
</evidence>
<feature type="region of interest" description="Disordered" evidence="10">
    <location>
        <begin position="1"/>
        <end position="86"/>
    </location>
</feature>
<keyword evidence="9" id="KW-0472">Membrane</keyword>
<name>A0AAV7XMA1_9NEOP</name>
<dbReference type="InterPro" id="IPR043153">
    <property type="entry name" value="DENN_C"/>
</dbReference>
<dbReference type="FunFam" id="3.40.50.11500:FF:000002">
    <property type="entry name" value="MAP kinase-activating death domain protein-like Protein"/>
    <property type="match status" value="1"/>
</dbReference>
<dbReference type="GO" id="GO:0006915">
    <property type="term" value="P:apoptotic process"/>
    <property type="evidence" value="ECO:0007669"/>
    <property type="project" value="UniProtKB-KW"/>
</dbReference>
<dbReference type="InterPro" id="IPR001194">
    <property type="entry name" value="cDENN_dom"/>
</dbReference>
<accession>A0AAV7XMA1</accession>
<evidence type="ECO:0000256" key="10">
    <source>
        <dbReference type="SAM" id="MobiDB-lite"/>
    </source>
</evidence>
<keyword evidence="13" id="KW-1185">Reference proteome</keyword>
<feature type="compositionally biased region" description="Acidic residues" evidence="10">
    <location>
        <begin position="664"/>
        <end position="682"/>
    </location>
</feature>
<evidence type="ECO:0000256" key="5">
    <source>
        <dbReference type="ARBA" id="ARBA00022475"/>
    </source>
</evidence>
<keyword evidence="7" id="KW-0344">Guanine-nucleotide releasing factor</keyword>